<evidence type="ECO:0000256" key="4">
    <source>
        <dbReference type="ARBA" id="ARBA00022801"/>
    </source>
</evidence>
<dbReference type="PANTHER" id="PTHR14950">
    <property type="entry name" value="DICER-RELATED"/>
    <property type="match status" value="1"/>
</dbReference>
<reference evidence="7" key="1">
    <citation type="journal article" date="2020" name="Nature">
        <title>Giant virus diversity and host interactions through global metagenomics.</title>
        <authorList>
            <person name="Schulz F."/>
            <person name="Roux S."/>
            <person name="Paez-Espino D."/>
            <person name="Jungbluth S."/>
            <person name="Walsh D.A."/>
            <person name="Denef V.J."/>
            <person name="McMahon K.D."/>
            <person name="Konstantinidis K.T."/>
            <person name="Eloe-Fadrosh E.A."/>
            <person name="Kyrpides N.C."/>
            <person name="Woyke T."/>
        </authorList>
    </citation>
    <scope>NUCLEOTIDE SEQUENCE</scope>
    <source>
        <strain evidence="7">GVMAG-M-3300023110-24</strain>
    </source>
</reference>
<dbReference type="EMBL" id="MN739508">
    <property type="protein sequence ID" value="QHT09191.1"/>
    <property type="molecule type" value="Genomic_DNA"/>
</dbReference>
<dbReference type="Gene3D" id="3.30.160.20">
    <property type="match status" value="1"/>
</dbReference>
<feature type="domain" description="RNase III" evidence="6">
    <location>
        <begin position="22"/>
        <end position="169"/>
    </location>
</feature>
<dbReference type="PANTHER" id="PTHR14950:SF37">
    <property type="entry name" value="ENDORIBONUCLEASE DICER"/>
    <property type="match status" value="1"/>
</dbReference>
<dbReference type="InterPro" id="IPR000999">
    <property type="entry name" value="RNase_III_dom"/>
</dbReference>
<dbReference type="AlphaFoldDB" id="A0A6C0CXZ8"/>
<dbReference type="SUPFAM" id="SSF69065">
    <property type="entry name" value="RNase III domain-like"/>
    <property type="match status" value="1"/>
</dbReference>
<sequence length="265" mass="30965">MDKKFSVNPYNGNNILINSDDIIDIMNKLNINDFKVNDISKYQRAFVHKSYTRLDDYNKYKNINKSLELFESSYEVLEFLGDSILGSVVSSYLYKRYHEIHNQNEGFLTKMKNNIVNGESLARLSNILNFNKFIIISKYIDDDCNGRDNMNILEDVLEAFIGAIFLDNNYYIVESFIINLIENNINFGELIITDKNYKDQLLRYYQNNYKESPIYSNDYNPLNKTYTTILKNNKTNSNIIGYGNSKKKSEQDLSKKILIELGVLN</sequence>
<keyword evidence="1" id="KW-0540">Nuclease</keyword>
<dbReference type="GO" id="GO:0003723">
    <property type="term" value="F:RNA binding"/>
    <property type="evidence" value="ECO:0007669"/>
    <property type="project" value="InterPro"/>
</dbReference>
<dbReference type="SMART" id="SM00535">
    <property type="entry name" value="RIBOc"/>
    <property type="match status" value="1"/>
</dbReference>
<evidence type="ECO:0000256" key="5">
    <source>
        <dbReference type="ARBA" id="ARBA00022842"/>
    </source>
</evidence>
<evidence type="ECO:0000256" key="2">
    <source>
        <dbReference type="ARBA" id="ARBA00022723"/>
    </source>
</evidence>
<evidence type="ECO:0000256" key="3">
    <source>
        <dbReference type="ARBA" id="ARBA00022759"/>
    </source>
</evidence>
<dbReference type="HAMAP" id="MF_00104">
    <property type="entry name" value="RNase_III"/>
    <property type="match status" value="1"/>
</dbReference>
<accession>A0A6C0CXZ8</accession>
<dbReference type="GO" id="GO:0004525">
    <property type="term" value="F:ribonuclease III activity"/>
    <property type="evidence" value="ECO:0007669"/>
    <property type="project" value="InterPro"/>
</dbReference>
<proteinExistence type="inferred from homology"/>
<keyword evidence="4" id="KW-0378">Hydrolase</keyword>
<dbReference type="InterPro" id="IPR011907">
    <property type="entry name" value="RNase_III"/>
</dbReference>
<dbReference type="SUPFAM" id="SSF54768">
    <property type="entry name" value="dsRNA-binding domain-like"/>
    <property type="match status" value="1"/>
</dbReference>
<dbReference type="Pfam" id="PF14622">
    <property type="entry name" value="Ribonucleas_3_3"/>
    <property type="match status" value="1"/>
</dbReference>
<name>A0A6C0CXZ8_9ZZZZ</name>
<keyword evidence="5" id="KW-0460">Magnesium</keyword>
<evidence type="ECO:0000259" key="6">
    <source>
        <dbReference type="PROSITE" id="PS50142"/>
    </source>
</evidence>
<protein>
    <recommendedName>
        <fullName evidence="6">RNase III domain-containing protein</fullName>
    </recommendedName>
</protein>
<dbReference type="GO" id="GO:0006364">
    <property type="term" value="P:rRNA processing"/>
    <property type="evidence" value="ECO:0007669"/>
    <property type="project" value="InterPro"/>
</dbReference>
<dbReference type="PROSITE" id="PS50142">
    <property type="entry name" value="RNASE_3_2"/>
    <property type="match status" value="1"/>
</dbReference>
<dbReference type="Gene3D" id="1.10.1520.10">
    <property type="entry name" value="Ribonuclease III domain"/>
    <property type="match status" value="1"/>
</dbReference>
<dbReference type="InterPro" id="IPR036389">
    <property type="entry name" value="RNase_III_sf"/>
</dbReference>
<evidence type="ECO:0000256" key="1">
    <source>
        <dbReference type="ARBA" id="ARBA00022722"/>
    </source>
</evidence>
<dbReference type="GO" id="GO:0046872">
    <property type="term" value="F:metal ion binding"/>
    <property type="evidence" value="ECO:0007669"/>
    <property type="project" value="UniProtKB-KW"/>
</dbReference>
<dbReference type="CDD" id="cd00593">
    <property type="entry name" value="RIBOc"/>
    <property type="match status" value="1"/>
</dbReference>
<keyword evidence="2" id="KW-0479">Metal-binding</keyword>
<keyword evidence="3" id="KW-0255">Endonuclease</keyword>
<evidence type="ECO:0000313" key="7">
    <source>
        <dbReference type="EMBL" id="QHT09191.1"/>
    </source>
</evidence>
<organism evidence="7">
    <name type="scientific">viral metagenome</name>
    <dbReference type="NCBI Taxonomy" id="1070528"/>
    <lineage>
        <taxon>unclassified sequences</taxon>
        <taxon>metagenomes</taxon>
        <taxon>organismal metagenomes</taxon>
    </lineage>
</organism>